<evidence type="ECO:0000313" key="2">
    <source>
        <dbReference type="Proteomes" id="UP000696280"/>
    </source>
</evidence>
<dbReference type="EMBL" id="CAJVRL010000083">
    <property type="protein sequence ID" value="CAG8958550.1"/>
    <property type="molecule type" value="Genomic_DNA"/>
</dbReference>
<organism evidence="1 2">
    <name type="scientific">Hymenoscyphus fraxineus</name>
    <dbReference type="NCBI Taxonomy" id="746836"/>
    <lineage>
        <taxon>Eukaryota</taxon>
        <taxon>Fungi</taxon>
        <taxon>Dikarya</taxon>
        <taxon>Ascomycota</taxon>
        <taxon>Pezizomycotina</taxon>
        <taxon>Leotiomycetes</taxon>
        <taxon>Helotiales</taxon>
        <taxon>Helotiaceae</taxon>
        <taxon>Hymenoscyphus</taxon>
    </lineage>
</organism>
<evidence type="ECO:0000313" key="1">
    <source>
        <dbReference type="EMBL" id="CAG8958550.1"/>
    </source>
</evidence>
<dbReference type="AlphaFoldDB" id="A0A9N9PWQ5"/>
<name>A0A9N9PWQ5_9HELO</name>
<gene>
    <name evidence="1" type="ORF">HYFRA_00009866</name>
</gene>
<comment type="caution">
    <text evidence="1">The sequence shown here is derived from an EMBL/GenBank/DDBJ whole genome shotgun (WGS) entry which is preliminary data.</text>
</comment>
<reference evidence="1" key="1">
    <citation type="submission" date="2021-07" db="EMBL/GenBank/DDBJ databases">
        <authorList>
            <person name="Durling M."/>
        </authorList>
    </citation>
    <scope>NUCLEOTIDE SEQUENCE</scope>
</reference>
<protein>
    <submittedName>
        <fullName evidence="1">Uncharacterized protein</fullName>
    </submittedName>
</protein>
<sequence length="103" mass="11322">MTIRADSFPNQNVEFDSAPLLELATSKTTENGIVFYITDDGYERRTTNAPCMPSGMSMLLGPSCVVVHRQSLQIAKGHDNNMVKYCLELSSAGALREFQEASC</sequence>
<proteinExistence type="predicted"/>
<accession>A0A9N9PWQ5</accession>
<dbReference type="Proteomes" id="UP000696280">
    <property type="component" value="Unassembled WGS sequence"/>
</dbReference>
<keyword evidence="2" id="KW-1185">Reference proteome</keyword>